<gene>
    <name evidence="1" type="ORF">GGD56_007011</name>
</gene>
<evidence type="ECO:0000313" key="1">
    <source>
        <dbReference type="EMBL" id="MBB4233108.1"/>
    </source>
</evidence>
<feature type="non-terminal residue" evidence="1">
    <location>
        <position position="1"/>
    </location>
</feature>
<protein>
    <submittedName>
        <fullName evidence="1">Glucosamine 6-phosphate synthetase-like amidotransferase/phosphosugar isomerase protein</fullName>
    </submittedName>
</protein>
<dbReference type="InterPro" id="IPR046348">
    <property type="entry name" value="SIS_dom_sf"/>
</dbReference>
<name>A0ABR6IYV6_9HYPH</name>
<accession>A0ABR6IYV6</accession>
<keyword evidence="2" id="KW-1185">Reference proteome</keyword>
<proteinExistence type="predicted"/>
<dbReference type="EMBL" id="JACIFX010000026">
    <property type="protein sequence ID" value="MBB4233108.1"/>
    <property type="molecule type" value="Genomic_DNA"/>
</dbReference>
<dbReference type="Proteomes" id="UP000551353">
    <property type="component" value="Unassembled WGS sequence"/>
</dbReference>
<reference evidence="1 2" key="1">
    <citation type="submission" date="2020-08" db="EMBL/GenBank/DDBJ databases">
        <title>Genomic Encyclopedia of Type Strains, Phase IV (KMG-V): Genome sequencing to study the core and pangenomes of soil and plant-associated prokaryotes.</title>
        <authorList>
            <person name="Whitman W."/>
        </authorList>
    </citation>
    <scope>NUCLEOTIDE SEQUENCE [LARGE SCALE GENOMIC DNA]</scope>
    <source>
        <strain evidence="1 2">SEMIA 4087</strain>
    </source>
</reference>
<evidence type="ECO:0000313" key="2">
    <source>
        <dbReference type="Proteomes" id="UP000551353"/>
    </source>
</evidence>
<dbReference type="Gene3D" id="3.40.50.10490">
    <property type="entry name" value="Glucose-6-phosphate isomerase like protein, domain 1"/>
    <property type="match status" value="2"/>
</dbReference>
<sequence length="76" mass="8172">AFTCQLAVLAALAIRAGKARGTVTDDQEQALVKSLTGMPLIMRQVLNSIKPKIELLSRELSKCRTCSISAAARVFP</sequence>
<comment type="caution">
    <text evidence="1">The sequence shown here is derived from an EMBL/GenBank/DDBJ whole genome shotgun (WGS) entry which is preliminary data.</text>
</comment>
<dbReference type="SUPFAM" id="SSF53697">
    <property type="entry name" value="SIS domain"/>
    <property type="match status" value="1"/>
</dbReference>
<organism evidence="1 2">
    <name type="scientific">Rhizobium mongolense</name>
    <dbReference type="NCBI Taxonomy" id="57676"/>
    <lineage>
        <taxon>Bacteria</taxon>
        <taxon>Pseudomonadati</taxon>
        <taxon>Pseudomonadota</taxon>
        <taxon>Alphaproteobacteria</taxon>
        <taxon>Hyphomicrobiales</taxon>
        <taxon>Rhizobiaceae</taxon>
        <taxon>Rhizobium/Agrobacterium group</taxon>
        <taxon>Rhizobium</taxon>
    </lineage>
</organism>